<organism evidence="1 2">
    <name type="scientific">Marasmiellus scandens</name>
    <dbReference type="NCBI Taxonomy" id="2682957"/>
    <lineage>
        <taxon>Eukaryota</taxon>
        <taxon>Fungi</taxon>
        <taxon>Dikarya</taxon>
        <taxon>Basidiomycota</taxon>
        <taxon>Agaricomycotina</taxon>
        <taxon>Agaricomycetes</taxon>
        <taxon>Agaricomycetidae</taxon>
        <taxon>Agaricales</taxon>
        <taxon>Marasmiineae</taxon>
        <taxon>Omphalotaceae</taxon>
        <taxon>Marasmiellus</taxon>
    </lineage>
</organism>
<keyword evidence="2" id="KW-1185">Reference proteome</keyword>
<evidence type="ECO:0000313" key="2">
    <source>
        <dbReference type="Proteomes" id="UP001498398"/>
    </source>
</evidence>
<dbReference type="EMBL" id="JBANRG010000013">
    <property type="protein sequence ID" value="KAK7461522.1"/>
    <property type="molecule type" value="Genomic_DNA"/>
</dbReference>
<accession>A0ABR1JHT2</accession>
<proteinExistence type="predicted"/>
<evidence type="ECO:0000313" key="1">
    <source>
        <dbReference type="EMBL" id="KAK7461522.1"/>
    </source>
</evidence>
<name>A0ABR1JHT2_9AGAR</name>
<protein>
    <recommendedName>
        <fullName evidence="3">JmjC domain-containing protein</fullName>
    </recommendedName>
</protein>
<dbReference type="Proteomes" id="UP001498398">
    <property type="component" value="Unassembled WGS sequence"/>
</dbReference>
<comment type="caution">
    <text evidence="1">The sequence shown here is derived from an EMBL/GenBank/DDBJ whole genome shotgun (WGS) entry which is preliminary data.</text>
</comment>
<dbReference type="Gene3D" id="2.60.120.650">
    <property type="entry name" value="Cupin"/>
    <property type="match status" value="1"/>
</dbReference>
<reference evidence="1 2" key="1">
    <citation type="submission" date="2024-01" db="EMBL/GenBank/DDBJ databases">
        <title>A draft genome for the cacao thread blight pathogen Marasmiellus scandens.</title>
        <authorList>
            <person name="Baruah I.K."/>
            <person name="Leung J."/>
            <person name="Bukari Y."/>
            <person name="Amoako-Attah I."/>
            <person name="Meinhardt L.W."/>
            <person name="Bailey B.A."/>
            <person name="Cohen S.P."/>
        </authorList>
    </citation>
    <scope>NUCLEOTIDE SEQUENCE [LARGE SCALE GENOMIC DNA]</scope>
    <source>
        <strain evidence="1 2">GH-19</strain>
    </source>
</reference>
<gene>
    <name evidence="1" type="ORF">VKT23_008696</name>
</gene>
<evidence type="ECO:0008006" key="3">
    <source>
        <dbReference type="Google" id="ProtNLM"/>
    </source>
</evidence>
<sequence>MSVEDRNAPSDIFRVEWERWRQLSREEKQRMYAAGPIVIPSGREEKAMTLEALREIGDLDCKYTVHPASLLHMDQPHAAASLKQLWDETRRNDGAIMNALALPPVTSDLGIRDLQSDEFAVRQIHGPETAISASCIPTWATNWTICATSDAYHEFHVDTQGVGTCVQVQDGVKIWVIWCLKNQQYTKDISDLLQLFEEQSHWSDAGVSKLKSAEWQPVVLVLRTGDLLIMPPNVPHFVVTSEDSVAYGLHFYSTSTIRQSCIGICCTLVRGRYITNNYHIEMNKLLVSLLGYWLRQFLSGEYFDRERGGHLVDVTNIHGLNDLIIVLNVMDLGSLLWIPRYFQPLTPEAQKLELLQFKYAAQTFHWVYLELLIKDSEGKAVDLIQYRKARLRDLVSEILSELKTAKGGKDVTFSHFKKGLTEDFVLESHFLTEVLEGADFDSISTPQSEIQSWVVERDASDRNKKLQEFVEKEPKLAQFLP</sequence>
<dbReference type="SUPFAM" id="SSF51197">
    <property type="entry name" value="Clavaminate synthase-like"/>
    <property type="match status" value="1"/>
</dbReference>